<name>A0ABS0DBV4_9NOCA</name>
<dbReference type="RefSeq" id="WP_195000988.1">
    <property type="nucleotide sequence ID" value="NZ_JADLQN010000001.1"/>
</dbReference>
<organism evidence="3 4">
    <name type="scientific">Nocardia higoensis</name>
    <dbReference type="NCBI Taxonomy" id="228599"/>
    <lineage>
        <taxon>Bacteria</taxon>
        <taxon>Bacillati</taxon>
        <taxon>Actinomycetota</taxon>
        <taxon>Actinomycetes</taxon>
        <taxon>Mycobacteriales</taxon>
        <taxon>Nocardiaceae</taxon>
        <taxon>Nocardia</taxon>
    </lineage>
</organism>
<evidence type="ECO:0000313" key="4">
    <source>
        <dbReference type="Proteomes" id="UP000707731"/>
    </source>
</evidence>
<comment type="caution">
    <text evidence="3">The sequence shown here is derived from an EMBL/GenBank/DDBJ whole genome shotgun (WGS) entry which is preliminary data.</text>
</comment>
<sequence>MYRHEPHHTDGIGDPRGGTAKNTLIIQRCAACAALFAPHTPACSACGSSDLEAVASSGVGSILSWRTVERWGKAGDHEPVPLTIAIVELDEGPWVYTAIEGDSPSTLDRPTRVRFQPRPWTDGFPVFGIIANP</sequence>
<feature type="domain" description="ChsH2 C-terminal OB-fold" evidence="1">
    <location>
        <begin position="54"/>
        <end position="115"/>
    </location>
</feature>
<dbReference type="Proteomes" id="UP000707731">
    <property type="component" value="Unassembled WGS sequence"/>
</dbReference>
<protein>
    <submittedName>
        <fullName evidence="3">OB-fold domain-containing protein</fullName>
    </submittedName>
</protein>
<evidence type="ECO:0000259" key="1">
    <source>
        <dbReference type="Pfam" id="PF01796"/>
    </source>
</evidence>
<evidence type="ECO:0000313" key="3">
    <source>
        <dbReference type="EMBL" id="MBF6354193.1"/>
    </source>
</evidence>
<accession>A0ABS0DBV4</accession>
<dbReference type="SUPFAM" id="SSF50249">
    <property type="entry name" value="Nucleic acid-binding proteins"/>
    <property type="match status" value="1"/>
</dbReference>
<dbReference type="InterPro" id="IPR022002">
    <property type="entry name" value="ChsH2_Znr"/>
</dbReference>
<proteinExistence type="predicted"/>
<dbReference type="InterPro" id="IPR002878">
    <property type="entry name" value="ChsH2_C"/>
</dbReference>
<reference evidence="3 4" key="1">
    <citation type="submission" date="2020-10" db="EMBL/GenBank/DDBJ databases">
        <title>Identification of Nocardia species via Next-generation sequencing and recognition of intraspecies genetic diversity.</title>
        <authorList>
            <person name="Li P."/>
            <person name="Li P."/>
            <person name="Lu B."/>
        </authorList>
    </citation>
    <scope>NUCLEOTIDE SEQUENCE [LARGE SCALE GENOMIC DNA]</scope>
    <source>
        <strain evidence="3 4">BJ06-0143</strain>
    </source>
</reference>
<dbReference type="Pfam" id="PF01796">
    <property type="entry name" value="OB_ChsH2_C"/>
    <property type="match status" value="1"/>
</dbReference>
<evidence type="ECO:0000259" key="2">
    <source>
        <dbReference type="Pfam" id="PF12172"/>
    </source>
</evidence>
<feature type="domain" description="ChsH2 rubredoxin-like zinc ribbon" evidence="2">
    <location>
        <begin position="20"/>
        <end position="52"/>
    </location>
</feature>
<dbReference type="PANTHER" id="PTHR34075:SF5">
    <property type="entry name" value="BLR3430 PROTEIN"/>
    <property type="match status" value="1"/>
</dbReference>
<dbReference type="PANTHER" id="PTHR34075">
    <property type="entry name" value="BLR3430 PROTEIN"/>
    <property type="match status" value="1"/>
</dbReference>
<keyword evidence="4" id="KW-1185">Reference proteome</keyword>
<dbReference type="EMBL" id="JADLQN010000001">
    <property type="protein sequence ID" value="MBF6354193.1"/>
    <property type="molecule type" value="Genomic_DNA"/>
</dbReference>
<dbReference type="InterPro" id="IPR012340">
    <property type="entry name" value="NA-bd_OB-fold"/>
</dbReference>
<dbReference type="InterPro" id="IPR052513">
    <property type="entry name" value="Thioester_dehydratase-like"/>
</dbReference>
<gene>
    <name evidence="3" type="ORF">IU449_06500</name>
</gene>
<dbReference type="Pfam" id="PF12172">
    <property type="entry name" value="zf-ChsH2"/>
    <property type="match status" value="1"/>
</dbReference>